<dbReference type="AlphaFoldDB" id="A0A2W5FJQ4"/>
<dbReference type="Gene3D" id="3.60.110.10">
    <property type="entry name" value="Carbon-nitrogen hydrolase"/>
    <property type="match status" value="1"/>
</dbReference>
<accession>A0A2W5FJQ4</accession>
<evidence type="ECO:0000313" key="2">
    <source>
        <dbReference type="Proteomes" id="UP000249739"/>
    </source>
</evidence>
<sequence>MKAELSVSGKAVILGSAPFILPDGKIRNRAPILVEGREILQDKLCLTPWEAHLDGGDTVEIFEFKGAKCVNLICLDSEIPATADMLKQEGGIDVMFVPSATDTMMGVERIARCSSSRAVELGAAVIVSQLVGEIDNEFIGDNVGQASLYLPSLAATDSVLRLDERGVTRSGNKAERFEIDLELLQSARRDKNTTNPALVTAEKKIFLKKHKN</sequence>
<protein>
    <recommendedName>
        <fullName evidence="3">CN hydrolase domain-containing protein</fullName>
    </recommendedName>
</protein>
<dbReference type="Proteomes" id="UP000249739">
    <property type="component" value="Unassembled WGS sequence"/>
</dbReference>
<name>A0A2W5FJQ4_9BACT</name>
<dbReference type="SUPFAM" id="SSF56317">
    <property type="entry name" value="Carbon-nitrogen hydrolase"/>
    <property type="match status" value="1"/>
</dbReference>
<reference evidence="1 2" key="1">
    <citation type="submission" date="2017-08" db="EMBL/GenBank/DDBJ databases">
        <title>Infants hospitalized years apart are colonized by the same room-sourced microbial strains.</title>
        <authorList>
            <person name="Brooks B."/>
            <person name="Olm M.R."/>
            <person name="Firek B.A."/>
            <person name="Baker R."/>
            <person name="Thomas B.C."/>
            <person name="Morowitz M.J."/>
            <person name="Banfield J.F."/>
        </authorList>
    </citation>
    <scope>NUCLEOTIDE SEQUENCE [LARGE SCALE GENOMIC DNA]</scope>
    <source>
        <strain evidence="1">S2_006_000_R2_64</strain>
    </source>
</reference>
<dbReference type="InterPro" id="IPR036526">
    <property type="entry name" value="C-N_Hydrolase_sf"/>
</dbReference>
<proteinExistence type="predicted"/>
<evidence type="ECO:0000313" key="1">
    <source>
        <dbReference type="EMBL" id="PZP54624.1"/>
    </source>
</evidence>
<organism evidence="1 2">
    <name type="scientific">Micavibrio aeruginosavorus</name>
    <dbReference type="NCBI Taxonomy" id="349221"/>
    <lineage>
        <taxon>Bacteria</taxon>
        <taxon>Pseudomonadati</taxon>
        <taxon>Bdellovibrionota</taxon>
        <taxon>Bdellovibrionia</taxon>
        <taxon>Bdellovibrionales</taxon>
        <taxon>Pseudobdellovibrionaceae</taxon>
        <taxon>Micavibrio</taxon>
    </lineage>
</organism>
<comment type="caution">
    <text evidence="1">The sequence shown here is derived from an EMBL/GenBank/DDBJ whole genome shotgun (WGS) entry which is preliminary data.</text>
</comment>
<gene>
    <name evidence="1" type="ORF">DI586_09355</name>
</gene>
<dbReference type="EMBL" id="QFOT01000122">
    <property type="protein sequence ID" value="PZP54624.1"/>
    <property type="molecule type" value="Genomic_DNA"/>
</dbReference>
<evidence type="ECO:0008006" key="3">
    <source>
        <dbReference type="Google" id="ProtNLM"/>
    </source>
</evidence>